<dbReference type="Proteomes" id="UP000287519">
    <property type="component" value="Unassembled WGS sequence"/>
</dbReference>
<dbReference type="AlphaFoldDB" id="A0A402C8Y6"/>
<proteinExistence type="predicted"/>
<reference evidence="2 3" key="1">
    <citation type="submission" date="2018-11" db="EMBL/GenBank/DDBJ databases">
        <title>Microbial catabolism of amino acid.</title>
        <authorList>
            <person name="Hibi M."/>
            <person name="Ogawa J."/>
        </authorList>
    </citation>
    <scope>NUCLEOTIDE SEQUENCE [LARGE SCALE GENOMIC DNA]</scope>
    <source>
        <strain evidence="2 3">C31-06</strain>
    </source>
</reference>
<keyword evidence="3" id="KW-1185">Reference proteome</keyword>
<evidence type="ECO:0000313" key="2">
    <source>
        <dbReference type="EMBL" id="GCE40063.1"/>
    </source>
</evidence>
<protein>
    <submittedName>
        <fullName evidence="2">Uncharacterized protein</fullName>
    </submittedName>
</protein>
<name>A0A402C8Y6_RHOWR</name>
<evidence type="ECO:0000256" key="1">
    <source>
        <dbReference type="SAM" id="MobiDB-lite"/>
    </source>
</evidence>
<dbReference type="EMBL" id="BHYM01000034">
    <property type="protein sequence ID" value="GCE40063.1"/>
    <property type="molecule type" value="Genomic_DNA"/>
</dbReference>
<evidence type="ECO:0000313" key="3">
    <source>
        <dbReference type="Proteomes" id="UP000287519"/>
    </source>
</evidence>
<comment type="caution">
    <text evidence="2">The sequence shown here is derived from an EMBL/GenBank/DDBJ whole genome shotgun (WGS) entry which is preliminary data.</text>
</comment>
<feature type="region of interest" description="Disordered" evidence="1">
    <location>
        <begin position="38"/>
        <end position="59"/>
    </location>
</feature>
<accession>A0A402C8Y6</accession>
<gene>
    <name evidence="2" type="ORF">Rhow_003706</name>
</gene>
<sequence length="59" mass="6784">MLSAPRLRLWRKRVVTIMTARQGAVVFHFWTHRGARHDRCSRRGVSARGRRPPGSGPFS</sequence>
<organism evidence="2 3">
    <name type="scientific">Rhodococcus wratislaviensis</name>
    <name type="common">Tsukamurella wratislaviensis</name>
    <dbReference type="NCBI Taxonomy" id="44752"/>
    <lineage>
        <taxon>Bacteria</taxon>
        <taxon>Bacillati</taxon>
        <taxon>Actinomycetota</taxon>
        <taxon>Actinomycetes</taxon>
        <taxon>Mycobacteriales</taxon>
        <taxon>Nocardiaceae</taxon>
        <taxon>Rhodococcus</taxon>
    </lineage>
</organism>